<dbReference type="GeneID" id="63781208"/>
<reference evidence="1 2" key="1">
    <citation type="submission" date="2016-07" db="EMBL/GenBank/DDBJ databases">
        <title>Pervasive Adenine N6-methylation of Active Genes in Fungi.</title>
        <authorList>
            <consortium name="DOE Joint Genome Institute"/>
            <person name="Mondo S.J."/>
            <person name="Dannebaum R.O."/>
            <person name="Kuo R.C."/>
            <person name="Labutti K."/>
            <person name="Haridas S."/>
            <person name="Kuo A."/>
            <person name="Salamov A."/>
            <person name="Ahrendt S.R."/>
            <person name="Lipzen A."/>
            <person name="Sullivan W."/>
            <person name="Andreopoulos W.B."/>
            <person name="Clum A."/>
            <person name="Lindquist E."/>
            <person name="Daum C."/>
            <person name="Ramamoorthy G.K."/>
            <person name="Gryganskyi A."/>
            <person name="Culley D."/>
            <person name="Magnuson J.K."/>
            <person name="James T.Y."/>
            <person name="O'Malley M.A."/>
            <person name="Stajich J.E."/>
            <person name="Spatafora J.W."/>
            <person name="Visel A."/>
            <person name="Grigoriev I.V."/>
        </authorList>
    </citation>
    <scope>NUCLEOTIDE SEQUENCE [LARGE SCALE GENOMIC DNA]</scope>
    <source>
        <strain evidence="1 2">CBS 129021</strain>
    </source>
</reference>
<proteinExistence type="predicted"/>
<protein>
    <submittedName>
        <fullName evidence="1">Uncharacterized protein</fullName>
    </submittedName>
</protein>
<name>A0A1Y2DMP3_9PEZI</name>
<keyword evidence="2" id="KW-1185">Reference proteome</keyword>
<comment type="caution">
    <text evidence="1">The sequence shown here is derived from an EMBL/GenBank/DDBJ whole genome shotgun (WGS) entry which is preliminary data.</text>
</comment>
<gene>
    <name evidence="1" type="ORF">BCR38DRAFT_50986</name>
</gene>
<accession>A0A1Y2DMP3</accession>
<dbReference type="Proteomes" id="UP000193689">
    <property type="component" value="Unassembled WGS sequence"/>
</dbReference>
<dbReference type="InParanoid" id="A0A1Y2DMP3"/>
<sequence>MKAKKRCFCFFLYDGYFCFEAGFCSPTLGRTFPSPGAIANKTRANTSEEERGMARDALEKYVLQGNWRSAEFRTEPGRGPDASPGEVNAINIGMMADDLELLAPAIRRPVWNSVPQRRKSCICTTCPFLYFQDIAASPAAKARGYARNTTTCLSYVAYAAASSNYRLSGTILYTFITASPE</sequence>
<organism evidence="1 2">
    <name type="scientific">Pseudomassariella vexata</name>
    <dbReference type="NCBI Taxonomy" id="1141098"/>
    <lineage>
        <taxon>Eukaryota</taxon>
        <taxon>Fungi</taxon>
        <taxon>Dikarya</taxon>
        <taxon>Ascomycota</taxon>
        <taxon>Pezizomycotina</taxon>
        <taxon>Sordariomycetes</taxon>
        <taxon>Xylariomycetidae</taxon>
        <taxon>Amphisphaeriales</taxon>
        <taxon>Pseudomassariaceae</taxon>
        <taxon>Pseudomassariella</taxon>
    </lineage>
</organism>
<evidence type="ECO:0000313" key="1">
    <source>
        <dbReference type="EMBL" id="ORY59925.1"/>
    </source>
</evidence>
<dbReference type="RefSeq" id="XP_040712359.1">
    <property type="nucleotide sequence ID" value="XM_040864996.1"/>
</dbReference>
<dbReference type="AlphaFoldDB" id="A0A1Y2DMP3"/>
<evidence type="ECO:0000313" key="2">
    <source>
        <dbReference type="Proteomes" id="UP000193689"/>
    </source>
</evidence>
<dbReference type="EMBL" id="MCFJ01000012">
    <property type="protein sequence ID" value="ORY59925.1"/>
    <property type="molecule type" value="Genomic_DNA"/>
</dbReference>